<dbReference type="SUPFAM" id="SSF53756">
    <property type="entry name" value="UDP-Glycosyltransferase/glycogen phosphorylase"/>
    <property type="match status" value="1"/>
</dbReference>
<feature type="domain" description="Autotransproter heptosyltransferase TibC/BAHTCr-like N-terminal" evidence="3">
    <location>
        <begin position="28"/>
        <end position="90"/>
    </location>
</feature>
<dbReference type="EMBL" id="JFHC01000001">
    <property type="protein sequence ID" value="KDR44879.1"/>
    <property type="molecule type" value="Genomic_DNA"/>
</dbReference>
<sequence>MSGITPTRAQRGLTESAFARPGLPVFTGPEGILYDFNYGCRVRVPVDGWRVRMVDLDTHSLLFDEPVEAGVVVTSRRKYFVRFQLDVLDGDRLVFSHAYNARNKPILVRPSTMALGDSLAWVPVVDAFRAQHGCELYLYLAEHLQPLFAAGYPHIRFVTQETAEPLEEPFYATYYLGLFSPYTDRDHQPTDPRVSSMQDSVSYMLGVPCAERRPKLVVADTERRIRERYVCIATQATAQCKYWNNPRGWPTLIAHLKELGYRVLCIDRHREYGLGDHINTMPPGCEDFTGDHPLQARASLLLHADFFIGLGSGLSWLAWAVGTPVVMISGFSHPQTEFRTPYRVINFHACNSCFNDTTTQFDARDFLWCPRRHDQPQRFQCTWAISPEHVIANVHRLIDERWARRNRLAPYAFCSSASAADNSAGS</sequence>
<name>A0A069PYF9_9BURK</name>
<dbReference type="GO" id="GO:0009244">
    <property type="term" value="P:lipopolysaccharide core region biosynthetic process"/>
    <property type="evidence" value="ECO:0007669"/>
    <property type="project" value="TreeGrafter"/>
</dbReference>
<evidence type="ECO:0000256" key="1">
    <source>
        <dbReference type="ARBA" id="ARBA00022676"/>
    </source>
</evidence>
<proteinExistence type="predicted"/>
<keyword evidence="1" id="KW-0328">Glycosyltransferase</keyword>
<dbReference type="Pfam" id="PF21129">
    <property type="entry name" value="TibC_1st"/>
    <property type="match status" value="1"/>
</dbReference>
<dbReference type="InterPro" id="IPR002201">
    <property type="entry name" value="Glyco_trans_9"/>
</dbReference>
<dbReference type="GO" id="GO:0008713">
    <property type="term" value="F:ADP-heptose-lipopolysaccharide heptosyltransferase activity"/>
    <property type="evidence" value="ECO:0007669"/>
    <property type="project" value="TreeGrafter"/>
</dbReference>
<dbReference type="PANTHER" id="PTHR30160">
    <property type="entry name" value="TETRAACYLDISACCHARIDE 4'-KINASE-RELATED"/>
    <property type="match status" value="1"/>
</dbReference>
<evidence type="ECO:0000313" key="5">
    <source>
        <dbReference type="Proteomes" id="UP000027466"/>
    </source>
</evidence>
<dbReference type="CDD" id="cd03789">
    <property type="entry name" value="GT9_LPS_heptosyltransferase"/>
    <property type="match status" value="1"/>
</dbReference>
<dbReference type="Gene3D" id="3.40.50.2000">
    <property type="entry name" value="Glycogen Phosphorylase B"/>
    <property type="match status" value="1"/>
</dbReference>
<evidence type="ECO:0000259" key="3">
    <source>
        <dbReference type="Pfam" id="PF21129"/>
    </source>
</evidence>
<dbReference type="Proteomes" id="UP000027466">
    <property type="component" value="Unassembled WGS sequence"/>
</dbReference>
<dbReference type="Pfam" id="PF01075">
    <property type="entry name" value="Glyco_transf_9"/>
    <property type="match status" value="1"/>
</dbReference>
<evidence type="ECO:0000313" key="4">
    <source>
        <dbReference type="EMBL" id="KDR44879.1"/>
    </source>
</evidence>
<dbReference type="GO" id="GO:0005829">
    <property type="term" value="C:cytosol"/>
    <property type="evidence" value="ECO:0007669"/>
    <property type="project" value="TreeGrafter"/>
</dbReference>
<evidence type="ECO:0000256" key="2">
    <source>
        <dbReference type="ARBA" id="ARBA00022679"/>
    </source>
</evidence>
<dbReference type="InterPro" id="IPR051199">
    <property type="entry name" value="LPS_LOS_Heptosyltrfase"/>
</dbReference>
<reference evidence="4 5" key="1">
    <citation type="submission" date="2014-03" db="EMBL/GenBank/DDBJ databases">
        <title>Draft Genome Sequences of Four Burkholderia Strains.</title>
        <authorList>
            <person name="Liu X.Y."/>
            <person name="Li C.X."/>
            <person name="Xu J.H."/>
        </authorList>
    </citation>
    <scope>NUCLEOTIDE SEQUENCE [LARGE SCALE GENOMIC DNA]</scope>
    <source>
        <strain evidence="4 5">DSM 50014</strain>
    </source>
</reference>
<keyword evidence="5" id="KW-1185">Reference proteome</keyword>
<dbReference type="InterPro" id="IPR049327">
    <property type="entry name" value="TibC/BAHTCr-like_N"/>
</dbReference>
<protein>
    <submittedName>
        <fullName evidence="4">Glycosyl transferase</fullName>
    </submittedName>
</protein>
<dbReference type="RefSeq" id="WP_051672203.1">
    <property type="nucleotide sequence ID" value="NZ_CADFFX010000003.1"/>
</dbReference>
<comment type="caution">
    <text evidence="4">The sequence shown here is derived from an EMBL/GenBank/DDBJ whole genome shotgun (WGS) entry which is preliminary data.</text>
</comment>
<dbReference type="AlphaFoldDB" id="A0A069PYF9"/>
<organism evidence="4 5">
    <name type="scientific">Caballeronia glathei</name>
    <dbReference type="NCBI Taxonomy" id="60547"/>
    <lineage>
        <taxon>Bacteria</taxon>
        <taxon>Pseudomonadati</taxon>
        <taxon>Pseudomonadota</taxon>
        <taxon>Betaproteobacteria</taxon>
        <taxon>Burkholderiales</taxon>
        <taxon>Burkholderiaceae</taxon>
        <taxon>Caballeronia</taxon>
    </lineage>
</organism>
<accession>A0A069PYF9</accession>
<gene>
    <name evidence="4" type="ORF">BG61_01570</name>
</gene>
<keyword evidence="2 4" id="KW-0808">Transferase</keyword>
<dbReference type="InterPro" id="IPR030929">
    <property type="entry name" value="Aah/TibC-like"/>
</dbReference>
<dbReference type="NCBIfam" id="TIGR04414">
    <property type="entry name" value="hepto_Aah_TibC"/>
    <property type="match status" value="1"/>
</dbReference>